<name>A0AAX0ZEH5_STACR</name>
<comment type="caution">
    <text evidence="3">The sequence shown here is derived from an EMBL/GenBank/DDBJ whole genome shotgun (WGS) entry which is preliminary data.</text>
</comment>
<feature type="domain" description="Cthe-2314-like HEPN" evidence="2">
    <location>
        <begin position="75"/>
        <end position="212"/>
    </location>
</feature>
<dbReference type="InterPro" id="IPR041394">
    <property type="entry name" value="HEPN_Cthe2314"/>
</dbReference>
<keyword evidence="1" id="KW-0175">Coiled coil</keyword>
<dbReference type="Proteomes" id="UP000242144">
    <property type="component" value="Unassembled WGS sequence"/>
</dbReference>
<evidence type="ECO:0000256" key="1">
    <source>
        <dbReference type="SAM" id="Coils"/>
    </source>
</evidence>
<reference evidence="3 4" key="1">
    <citation type="journal article" date="2016" name="Front. Microbiol.">
        <title>Comprehensive Phylogenetic Analysis of Bovine Non-aureus Staphylococci Species Based on Whole-Genome Sequencing.</title>
        <authorList>
            <person name="Naushad S."/>
            <person name="Barkema H.W."/>
            <person name="Luby C."/>
            <person name="Condas L.A."/>
            <person name="Nobrega D.B."/>
            <person name="Carson D.A."/>
            <person name="De Buck J."/>
        </authorList>
    </citation>
    <scope>NUCLEOTIDE SEQUENCE [LARGE SCALE GENOMIC DNA]</scope>
    <source>
        <strain evidence="3 4">SNUC 105</strain>
    </source>
</reference>
<organism evidence="3 4">
    <name type="scientific">Staphylococcus chromogenes</name>
    <name type="common">Staphylococcus hyicus subsp. chromogenes</name>
    <dbReference type="NCBI Taxonomy" id="46126"/>
    <lineage>
        <taxon>Bacteria</taxon>
        <taxon>Bacillati</taxon>
        <taxon>Bacillota</taxon>
        <taxon>Bacilli</taxon>
        <taxon>Bacillales</taxon>
        <taxon>Staphylococcaceae</taxon>
        <taxon>Staphylococcus</taxon>
    </lineage>
</organism>
<gene>
    <name evidence="3" type="ORF">BU638_08205</name>
</gene>
<accession>A0AAX0ZEH5</accession>
<protein>
    <recommendedName>
        <fullName evidence="2">Cthe-2314-like HEPN domain-containing protein</fullName>
    </recommendedName>
</protein>
<evidence type="ECO:0000313" key="3">
    <source>
        <dbReference type="EMBL" id="PTG26783.1"/>
    </source>
</evidence>
<dbReference type="EMBL" id="PZCM01000009">
    <property type="protein sequence ID" value="PTG26783.1"/>
    <property type="molecule type" value="Genomic_DNA"/>
</dbReference>
<feature type="coiled-coil region" evidence="1">
    <location>
        <begin position="190"/>
        <end position="217"/>
    </location>
</feature>
<evidence type="ECO:0000259" key="2">
    <source>
        <dbReference type="Pfam" id="PF18730"/>
    </source>
</evidence>
<sequence length="221" mass="26043">MKPFVIDENYFDIEYNKLLTEINIFDFSKVNILVSGFDQTGSNVPSAINSIHDTCEYFCNSFVCLKYAHKNLPYTNNLEKNYYWVFYYHNITLHFLHTIHDLMYILIRELTQSYEVKLELGFKRELVGKLKASDNETFKKLGNILNKNSPIRTVKYRDEYTHNITPYRLNSHPEKDEHGSAFFKANKPMINDIEEAIKDIESDLEKLQKKAKHIKTALTIL</sequence>
<dbReference type="RefSeq" id="WP_107364254.1">
    <property type="nucleotide sequence ID" value="NZ_JAHSUN010000004.1"/>
</dbReference>
<dbReference type="AlphaFoldDB" id="A0AAX0ZEH5"/>
<proteinExistence type="predicted"/>
<evidence type="ECO:0000313" key="4">
    <source>
        <dbReference type="Proteomes" id="UP000242144"/>
    </source>
</evidence>
<dbReference type="Pfam" id="PF18730">
    <property type="entry name" value="HEPN_Cthe2314"/>
    <property type="match status" value="1"/>
</dbReference>